<dbReference type="SMART" id="SM00954">
    <property type="entry name" value="RelA_SpoT"/>
    <property type="match status" value="1"/>
</dbReference>
<dbReference type="InterPro" id="IPR012676">
    <property type="entry name" value="TGS-like"/>
</dbReference>
<dbReference type="GO" id="GO:0005886">
    <property type="term" value="C:plasma membrane"/>
    <property type="evidence" value="ECO:0007669"/>
    <property type="project" value="TreeGrafter"/>
</dbReference>
<dbReference type="Gene3D" id="1.10.3210.10">
    <property type="entry name" value="Hypothetical protein af1432"/>
    <property type="match status" value="1"/>
</dbReference>
<dbReference type="InterPro" id="IPR043519">
    <property type="entry name" value="NT_sf"/>
</dbReference>
<gene>
    <name evidence="4" type="ORF">A2W41_04975</name>
</gene>
<comment type="function">
    <text evidence="1">In eubacteria ppGpp (guanosine 3'-diphosphate 5'-diphosphate) is a mediator of the stringent response that coordinates a variety of cellular activities in response to changes in nutritional abundance.</text>
</comment>
<dbReference type="SMART" id="SM00471">
    <property type="entry name" value="HDc"/>
    <property type="match status" value="1"/>
</dbReference>
<dbReference type="AlphaFoldDB" id="A0A1G2G002"/>
<dbReference type="CDD" id="cd05399">
    <property type="entry name" value="NT_Rel-Spo_like"/>
    <property type="match status" value="1"/>
</dbReference>
<dbReference type="Gene3D" id="3.10.20.30">
    <property type="match status" value="1"/>
</dbReference>
<dbReference type="Gene3D" id="3.30.70.260">
    <property type="match status" value="1"/>
</dbReference>
<dbReference type="PROSITE" id="PS51880">
    <property type="entry name" value="TGS"/>
    <property type="match status" value="1"/>
</dbReference>
<evidence type="ECO:0000259" key="3">
    <source>
        <dbReference type="PROSITE" id="PS51880"/>
    </source>
</evidence>
<dbReference type="InterPro" id="IPR054480">
    <property type="entry name" value="AHAS_small-like_ACT"/>
</dbReference>
<dbReference type="SUPFAM" id="SSF81301">
    <property type="entry name" value="Nucleotidyltransferase"/>
    <property type="match status" value="1"/>
</dbReference>
<comment type="similarity">
    <text evidence="1">Belongs to the relA/spoT family.</text>
</comment>
<dbReference type="Pfam" id="PF13328">
    <property type="entry name" value="HD_4"/>
    <property type="match status" value="1"/>
</dbReference>
<reference evidence="4 5" key="1">
    <citation type="journal article" date="2016" name="Nat. Commun.">
        <title>Thousands of microbial genomes shed light on interconnected biogeochemical processes in an aquifer system.</title>
        <authorList>
            <person name="Anantharaman K."/>
            <person name="Brown C.T."/>
            <person name="Hug L.A."/>
            <person name="Sharon I."/>
            <person name="Castelle C.J."/>
            <person name="Probst A.J."/>
            <person name="Thomas B.C."/>
            <person name="Singh A."/>
            <person name="Wilkins M.J."/>
            <person name="Karaoz U."/>
            <person name="Brodie E.L."/>
            <person name="Williams K.H."/>
            <person name="Hubbard S.S."/>
            <person name="Banfield J.F."/>
        </authorList>
    </citation>
    <scope>NUCLEOTIDE SEQUENCE [LARGE SCALE GENOMIC DNA]</scope>
</reference>
<accession>A0A1G2G002</accession>
<dbReference type="GO" id="GO:0015969">
    <property type="term" value="P:guanosine tetraphosphate metabolic process"/>
    <property type="evidence" value="ECO:0007669"/>
    <property type="project" value="InterPro"/>
</dbReference>
<dbReference type="InterPro" id="IPR004811">
    <property type="entry name" value="RelA/Spo_fam"/>
</dbReference>
<dbReference type="Pfam" id="PF22629">
    <property type="entry name" value="ACT_AHAS_ss"/>
    <property type="match status" value="1"/>
</dbReference>
<evidence type="ECO:0000259" key="2">
    <source>
        <dbReference type="PROSITE" id="PS51671"/>
    </source>
</evidence>
<dbReference type="FunFam" id="3.30.460.10:FF:000001">
    <property type="entry name" value="GTP pyrophosphokinase RelA"/>
    <property type="match status" value="1"/>
</dbReference>
<dbReference type="EMBL" id="MHNI01000004">
    <property type="protein sequence ID" value="OGZ43663.1"/>
    <property type="molecule type" value="Genomic_DNA"/>
</dbReference>
<name>A0A1G2G002_9BACT</name>
<dbReference type="FunFam" id="1.10.3210.10:FF:000001">
    <property type="entry name" value="GTP pyrophosphokinase RelA"/>
    <property type="match status" value="1"/>
</dbReference>
<evidence type="ECO:0000256" key="1">
    <source>
        <dbReference type="RuleBase" id="RU003847"/>
    </source>
</evidence>
<dbReference type="PANTHER" id="PTHR21262">
    <property type="entry name" value="GUANOSINE-3',5'-BIS DIPHOSPHATE 3'-PYROPHOSPHOHYDROLASE"/>
    <property type="match status" value="1"/>
</dbReference>
<dbReference type="Proteomes" id="UP000176700">
    <property type="component" value="Unassembled WGS sequence"/>
</dbReference>
<dbReference type="FunFam" id="3.10.20.30:FF:000002">
    <property type="entry name" value="GTP pyrophosphokinase (RelA/SpoT)"/>
    <property type="match status" value="1"/>
</dbReference>
<organism evidence="4 5">
    <name type="scientific">Candidatus Ryanbacteria bacterium RIFCSPHIGHO2_01_45_13</name>
    <dbReference type="NCBI Taxonomy" id="1802112"/>
    <lineage>
        <taxon>Bacteria</taxon>
        <taxon>Candidatus Ryaniibacteriota</taxon>
    </lineage>
</organism>
<dbReference type="InterPro" id="IPR012675">
    <property type="entry name" value="Beta-grasp_dom_sf"/>
</dbReference>
<feature type="domain" description="ACT" evidence="2">
    <location>
        <begin position="499"/>
        <end position="573"/>
    </location>
</feature>
<evidence type="ECO:0000313" key="4">
    <source>
        <dbReference type="EMBL" id="OGZ43663.1"/>
    </source>
</evidence>
<dbReference type="InterPro" id="IPR004095">
    <property type="entry name" value="TGS"/>
</dbReference>
<protein>
    <recommendedName>
        <fullName evidence="6">TGS domain-containing protein</fullName>
    </recommendedName>
</protein>
<dbReference type="CDD" id="cd01668">
    <property type="entry name" value="TGS_RSH"/>
    <property type="match status" value="1"/>
</dbReference>
<evidence type="ECO:0000313" key="5">
    <source>
        <dbReference type="Proteomes" id="UP000176700"/>
    </source>
</evidence>
<evidence type="ECO:0008006" key="6">
    <source>
        <dbReference type="Google" id="ProtNLM"/>
    </source>
</evidence>
<dbReference type="InterPro" id="IPR007685">
    <property type="entry name" value="RelA_SpoT"/>
</dbReference>
<sequence>MDLTRQTLEKRLEKYPEQQRNFILLAYEVADKCHKDKKRASGDSYIIHPLAVALNIMRFGFDASTIAAALLHDTIEDCGFKPETIQKTFGDNVRFLVEGVTKLKHIRYSAVQKRAESVRKMFLAVAEDIRVVIIKLYDRLHNMQTIQYIPKNKQQRIALETLELYAPLAYRLGIGELKGQLEDLAFPIVYPKEHAWLVQEIKERIPQRTQYLKHLIPIIKRELQKEEIEAPDIHIRAKHYYSLWRKLVKNDMDFGSIYDLAAVRIIVQSIEDCYTVLGIIHKIWKPLPGRIKDYIALPKPNGYQSLHTTVFAEDGKIVELQIRTHKMHEEAEFGIAAHWAYDEAGKSSLRAKATEQESTLIKQLQEWQHTFSDASGEEYLESLKIDFFKNRIFVLTPKGEVIDLPESATPIDFAYYIHTDIGNRMMGAKINGKLVPFSYELQSGDTVEILVQKNKKPSPDWLKLAKTSVARSKIRSSLKRAGIQLPKFQGLKKAPKEFLLEVQVKNRIGMLKDITSVFADAKINITVLHTKRDNADYPIIFFRCASPKKRTFNDALVEIQKIKGVINTKVTESKP</sequence>
<dbReference type="InterPro" id="IPR033655">
    <property type="entry name" value="TGS_RelA/SpoT"/>
</dbReference>
<dbReference type="InterPro" id="IPR003607">
    <property type="entry name" value="HD/PDEase_dom"/>
</dbReference>
<feature type="domain" description="TGS" evidence="3">
    <location>
        <begin position="388"/>
        <end position="451"/>
    </location>
</feature>
<dbReference type="SUPFAM" id="SSF55021">
    <property type="entry name" value="ACT-like"/>
    <property type="match status" value="1"/>
</dbReference>
<dbReference type="Pfam" id="PF04607">
    <property type="entry name" value="RelA_SpoT"/>
    <property type="match status" value="1"/>
</dbReference>
<comment type="caution">
    <text evidence="4">The sequence shown here is derived from an EMBL/GenBank/DDBJ whole genome shotgun (WGS) entry which is preliminary data.</text>
</comment>
<proteinExistence type="inferred from homology"/>
<dbReference type="Pfam" id="PF02824">
    <property type="entry name" value="TGS"/>
    <property type="match status" value="1"/>
</dbReference>
<dbReference type="SUPFAM" id="SSF81271">
    <property type="entry name" value="TGS-like"/>
    <property type="match status" value="1"/>
</dbReference>
<dbReference type="PROSITE" id="PS51671">
    <property type="entry name" value="ACT"/>
    <property type="match status" value="1"/>
</dbReference>
<dbReference type="InterPro" id="IPR002912">
    <property type="entry name" value="ACT_dom"/>
</dbReference>
<dbReference type="InterPro" id="IPR045865">
    <property type="entry name" value="ACT-like_dom_sf"/>
</dbReference>
<dbReference type="Gene3D" id="3.30.460.10">
    <property type="entry name" value="Beta Polymerase, domain 2"/>
    <property type="match status" value="1"/>
</dbReference>
<dbReference type="SUPFAM" id="SSF109604">
    <property type="entry name" value="HD-domain/PDEase-like"/>
    <property type="match status" value="1"/>
</dbReference>
<dbReference type="NCBIfam" id="TIGR00691">
    <property type="entry name" value="spoT_relA"/>
    <property type="match status" value="1"/>
</dbReference>
<dbReference type="PANTHER" id="PTHR21262:SF31">
    <property type="entry name" value="GTP PYROPHOSPHOKINASE"/>
    <property type="match status" value="1"/>
</dbReference>